<keyword evidence="6 9" id="KW-0456">Lyase</keyword>
<dbReference type="RefSeq" id="WP_343750938.1">
    <property type="nucleotide sequence ID" value="NZ_BAAADM010000008.1"/>
</dbReference>
<keyword evidence="4 9" id="KW-0028">Amino-acid biosynthesis</keyword>
<evidence type="ECO:0000256" key="10">
    <source>
        <dbReference type="RuleBase" id="RU003657"/>
    </source>
</evidence>
<keyword evidence="9" id="KW-0963">Cytoplasm</keyword>
<proteinExistence type="inferred from homology"/>
<evidence type="ECO:0000256" key="6">
    <source>
        <dbReference type="ARBA" id="ARBA00023239"/>
    </source>
</evidence>
<dbReference type="EC" id="4.3.2.10" evidence="9"/>
<dbReference type="InterPro" id="IPR013785">
    <property type="entry name" value="Aldolase_TIM"/>
</dbReference>
<comment type="subcellular location">
    <subcellularLocation>
        <location evidence="9">Cytoplasm</location>
    </subcellularLocation>
</comment>
<evidence type="ECO:0000256" key="2">
    <source>
        <dbReference type="ARBA" id="ARBA00009667"/>
    </source>
</evidence>
<dbReference type="EMBL" id="BAAADM010000008">
    <property type="protein sequence ID" value="GAA0431294.1"/>
    <property type="molecule type" value="Genomic_DNA"/>
</dbReference>
<organism evidence="11 12">
    <name type="scientific">Lentibacillus halophilus</name>
    <dbReference type="NCBI Taxonomy" id="295065"/>
    <lineage>
        <taxon>Bacteria</taxon>
        <taxon>Bacillati</taxon>
        <taxon>Bacillota</taxon>
        <taxon>Bacilli</taxon>
        <taxon>Bacillales</taxon>
        <taxon>Bacillaceae</taxon>
        <taxon>Lentibacillus</taxon>
    </lineage>
</organism>
<dbReference type="Pfam" id="PF00977">
    <property type="entry name" value="His_biosynth"/>
    <property type="match status" value="1"/>
</dbReference>
<name>A0ABN0Z3D4_9BACI</name>
<dbReference type="CDD" id="cd04731">
    <property type="entry name" value="HisF"/>
    <property type="match status" value="1"/>
</dbReference>
<feature type="active site" evidence="9">
    <location>
        <position position="130"/>
    </location>
</feature>
<comment type="pathway">
    <text evidence="1 9">Amino-acid biosynthesis; L-histidine biosynthesis; L-histidine from 5-phospho-alpha-D-ribose 1-diphosphate: step 5/9.</text>
</comment>
<dbReference type="SUPFAM" id="SSF51366">
    <property type="entry name" value="Ribulose-phoshate binding barrel"/>
    <property type="match status" value="1"/>
</dbReference>
<evidence type="ECO:0000256" key="3">
    <source>
        <dbReference type="ARBA" id="ARBA00011152"/>
    </source>
</evidence>
<comment type="caution">
    <text evidence="11">The sequence shown here is derived from an EMBL/GenBank/DDBJ whole genome shotgun (WGS) entry which is preliminary data.</text>
</comment>
<comment type="function">
    <text evidence="7 9">IGPS catalyzes the conversion of PRFAR and glutamine to IGP, AICAR and glutamate. The HisF subunit catalyzes the cyclization activity that produces IGP and AICAR from PRFAR using the ammonia provided by the HisH subunit.</text>
</comment>
<dbReference type="InterPro" id="IPR006062">
    <property type="entry name" value="His_biosynth"/>
</dbReference>
<dbReference type="InterPro" id="IPR011060">
    <property type="entry name" value="RibuloseP-bd_barrel"/>
</dbReference>
<comment type="catalytic activity">
    <reaction evidence="8 9">
        <text>5-[(5-phospho-1-deoxy-D-ribulos-1-ylimino)methylamino]-1-(5-phospho-beta-D-ribosyl)imidazole-4-carboxamide + L-glutamine = D-erythro-1-(imidazol-4-yl)glycerol 3-phosphate + 5-amino-1-(5-phospho-beta-D-ribosyl)imidazole-4-carboxamide + L-glutamate + H(+)</text>
        <dbReference type="Rhea" id="RHEA:24793"/>
        <dbReference type="ChEBI" id="CHEBI:15378"/>
        <dbReference type="ChEBI" id="CHEBI:29985"/>
        <dbReference type="ChEBI" id="CHEBI:58278"/>
        <dbReference type="ChEBI" id="CHEBI:58359"/>
        <dbReference type="ChEBI" id="CHEBI:58475"/>
        <dbReference type="ChEBI" id="CHEBI:58525"/>
        <dbReference type="EC" id="4.3.2.10"/>
    </reaction>
</comment>
<accession>A0ABN0Z3D4</accession>
<dbReference type="Gene3D" id="3.20.20.70">
    <property type="entry name" value="Aldolase class I"/>
    <property type="match status" value="1"/>
</dbReference>
<keyword evidence="5 9" id="KW-0368">Histidine biosynthesis</keyword>
<feature type="active site" evidence="9">
    <location>
        <position position="11"/>
    </location>
</feature>
<dbReference type="PANTHER" id="PTHR21235:SF2">
    <property type="entry name" value="IMIDAZOLE GLYCEROL PHOSPHATE SYNTHASE HISHF"/>
    <property type="match status" value="1"/>
</dbReference>
<dbReference type="HAMAP" id="MF_01013">
    <property type="entry name" value="HisF"/>
    <property type="match status" value="1"/>
</dbReference>
<sequence length="252" mass="27309">MLAKRIIPCMDVDKGRVVKGHKFQNIQDVAHPVELAKEYNQSGADELVFYDITASNENRPMFLDIVEQIASEIAIPFTVGGGINSIQDIQQTLRSGADKISINSAAVKNPELIQEASRKFGSQCIVLSLDAKQMDTGKWHIFIKGGREDTGMDAIEWAKEGERLGAGEIVVNAMDTDGDKSGYNLELTKTIANHVNVPVVASGGAGSDSHIADVLTEGDADAALAASVFHYNEIQIPELKNYLDQNGIAVRR</sequence>
<evidence type="ECO:0000256" key="8">
    <source>
        <dbReference type="ARBA" id="ARBA00047838"/>
    </source>
</evidence>
<dbReference type="NCBIfam" id="TIGR00735">
    <property type="entry name" value="hisF"/>
    <property type="match status" value="1"/>
</dbReference>
<evidence type="ECO:0000313" key="11">
    <source>
        <dbReference type="EMBL" id="GAA0431294.1"/>
    </source>
</evidence>
<dbReference type="Proteomes" id="UP001501459">
    <property type="component" value="Unassembled WGS sequence"/>
</dbReference>
<evidence type="ECO:0000256" key="7">
    <source>
        <dbReference type="ARBA" id="ARBA00025475"/>
    </source>
</evidence>
<evidence type="ECO:0000313" key="12">
    <source>
        <dbReference type="Proteomes" id="UP001501459"/>
    </source>
</evidence>
<evidence type="ECO:0000256" key="1">
    <source>
        <dbReference type="ARBA" id="ARBA00005091"/>
    </source>
</evidence>
<protein>
    <recommendedName>
        <fullName evidence="9">Imidazole glycerol phosphate synthase subunit HisF</fullName>
        <ecNumber evidence="9">4.3.2.10</ecNumber>
    </recommendedName>
    <alternativeName>
        <fullName evidence="9">IGP synthase cyclase subunit</fullName>
    </alternativeName>
    <alternativeName>
        <fullName evidence="9">IGP synthase subunit HisF</fullName>
    </alternativeName>
    <alternativeName>
        <fullName evidence="9">ImGP synthase subunit HisF</fullName>
        <shortName evidence="9">IGPS subunit HisF</shortName>
    </alternativeName>
</protein>
<gene>
    <name evidence="9 11" type="primary">hisF</name>
    <name evidence="11" type="ORF">GCM10008983_04770</name>
</gene>
<dbReference type="InterPro" id="IPR050064">
    <property type="entry name" value="IGPS_HisA/HisF"/>
</dbReference>
<dbReference type="PANTHER" id="PTHR21235">
    <property type="entry name" value="IMIDAZOLE GLYCEROL PHOSPHATE SYNTHASE SUBUNIT HISF/H IGP SYNTHASE SUBUNIT HISF/H"/>
    <property type="match status" value="1"/>
</dbReference>
<comment type="subunit">
    <text evidence="3 9">Heterodimer of HisH and HisF.</text>
</comment>
<evidence type="ECO:0000256" key="9">
    <source>
        <dbReference type="HAMAP-Rule" id="MF_01013"/>
    </source>
</evidence>
<reference evidence="11 12" key="1">
    <citation type="journal article" date="2019" name="Int. J. Syst. Evol. Microbiol.">
        <title>The Global Catalogue of Microorganisms (GCM) 10K type strain sequencing project: providing services to taxonomists for standard genome sequencing and annotation.</title>
        <authorList>
            <consortium name="The Broad Institute Genomics Platform"/>
            <consortium name="The Broad Institute Genome Sequencing Center for Infectious Disease"/>
            <person name="Wu L."/>
            <person name="Ma J."/>
        </authorList>
    </citation>
    <scope>NUCLEOTIDE SEQUENCE [LARGE SCALE GENOMIC DNA]</scope>
    <source>
        <strain evidence="11 12">JCM 12149</strain>
    </source>
</reference>
<keyword evidence="12" id="KW-1185">Reference proteome</keyword>
<dbReference type="InterPro" id="IPR004651">
    <property type="entry name" value="HisF"/>
</dbReference>
<evidence type="ECO:0000256" key="5">
    <source>
        <dbReference type="ARBA" id="ARBA00023102"/>
    </source>
</evidence>
<evidence type="ECO:0000256" key="4">
    <source>
        <dbReference type="ARBA" id="ARBA00022605"/>
    </source>
</evidence>
<comment type="similarity">
    <text evidence="2 9 10">Belongs to the HisA/HisF family.</text>
</comment>